<dbReference type="InterPro" id="IPR029044">
    <property type="entry name" value="Nucleotide-diphossugar_trans"/>
</dbReference>
<dbReference type="SUPFAM" id="SSF53448">
    <property type="entry name" value="Nucleotide-diphospho-sugar transferases"/>
    <property type="match status" value="1"/>
</dbReference>
<accession>A0A2Z4Y2K4</accession>
<dbReference type="InterPro" id="IPR001173">
    <property type="entry name" value="Glyco_trans_2-like"/>
</dbReference>
<dbReference type="Gene3D" id="3.90.550.10">
    <property type="entry name" value="Spore Coat Polysaccharide Biosynthesis Protein SpsA, Chain A"/>
    <property type="match status" value="1"/>
</dbReference>
<dbReference type="PANTHER" id="PTHR43179">
    <property type="entry name" value="RHAMNOSYLTRANSFERASE WBBL"/>
    <property type="match status" value="1"/>
</dbReference>
<dbReference type="KEGG" id="schv:BRCON_0412"/>
<sequence>MLINLNTREFLRACLKSFGARLNDPSYEVIVVDNGSTDGSLEMVREEFPSVRLMPQGENLGFTKANNIGLRAARGQYLLILNSDTEILDDALERMCAFMEAHPDIGALGPKLLNPDFTLQYSCRRFPSYRTALFHRYSIITRLFPNNRYSQEYLMKDVGHDTTMDVDWVSGAALLTRRETLAQVGLFDEGFFVYAEDVDLCYRIKQAGWRVVYLPEARIIHHIGKTSRQVPYRATWERHRSMWRFYRKHYSRGIVLVDVATFVGIALRCGLMLAHTWVTHRFRKGEKG</sequence>
<dbReference type="GO" id="GO:0016740">
    <property type="term" value="F:transferase activity"/>
    <property type="evidence" value="ECO:0007669"/>
    <property type="project" value="UniProtKB-KW"/>
</dbReference>
<evidence type="ECO:0000313" key="3">
    <source>
        <dbReference type="Proteomes" id="UP000262583"/>
    </source>
</evidence>
<dbReference type="PANTHER" id="PTHR43179:SF7">
    <property type="entry name" value="RHAMNOSYLTRANSFERASE WBBL"/>
    <property type="match status" value="1"/>
</dbReference>
<dbReference type="Proteomes" id="UP000262583">
    <property type="component" value="Chromosome"/>
</dbReference>
<proteinExistence type="predicted"/>
<protein>
    <submittedName>
        <fullName evidence="2">Glycosyl transferase, family 2</fullName>
    </submittedName>
</protein>
<dbReference type="EMBL" id="CP030759">
    <property type="protein sequence ID" value="AXA35189.1"/>
    <property type="molecule type" value="Genomic_DNA"/>
</dbReference>
<organism evidence="2 3">
    <name type="scientific">Sumerlaea chitinivorans</name>
    <dbReference type="NCBI Taxonomy" id="2250252"/>
    <lineage>
        <taxon>Bacteria</taxon>
        <taxon>Candidatus Sumerlaeota</taxon>
        <taxon>Candidatus Sumerlaeia</taxon>
        <taxon>Candidatus Sumerlaeales</taxon>
        <taxon>Candidatus Sumerlaeaceae</taxon>
        <taxon>Candidatus Sumerlaea</taxon>
    </lineage>
</organism>
<reference evidence="2 3" key="1">
    <citation type="submission" date="2018-05" db="EMBL/GenBank/DDBJ databases">
        <title>A metagenomic window into the 2 km-deep terrestrial subsurface aquifer revealed taxonomically and functionally diverse microbial community comprising novel uncultured bacterial lineages.</title>
        <authorList>
            <person name="Kadnikov V.V."/>
            <person name="Mardanov A.V."/>
            <person name="Beletsky A.V."/>
            <person name="Banks D."/>
            <person name="Pimenov N.V."/>
            <person name="Frank Y.A."/>
            <person name="Karnachuk O.V."/>
            <person name="Ravin N.V."/>
        </authorList>
    </citation>
    <scope>NUCLEOTIDE SEQUENCE [LARGE SCALE GENOMIC DNA]</scope>
    <source>
        <strain evidence="2">BY</strain>
    </source>
</reference>
<evidence type="ECO:0000259" key="1">
    <source>
        <dbReference type="Pfam" id="PF00535"/>
    </source>
</evidence>
<dbReference type="CDD" id="cd04186">
    <property type="entry name" value="GT_2_like_c"/>
    <property type="match status" value="1"/>
</dbReference>
<feature type="domain" description="Glycosyltransferase 2-like" evidence="1">
    <location>
        <begin position="5"/>
        <end position="123"/>
    </location>
</feature>
<evidence type="ECO:0000313" key="2">
    <source>
        <dbReference type="EMBL" id="AXA35189.1"/>
    </source>
</evidence>
<dbReference type="Pfam" id="PF00535">
    <property type="entry name" value="Glycos_transf_2"/>
    <property type="match status" value="1"/>
</dbReference>
<gene>
    <name evidence="2" type="ORF">BRCON_0412</name>
</gene>
<dbReference type="AlphaFoldDB" id="A0A2Z4Y2K4"/>
<keyword evidence="2" id="KW-0808">Transferase</keyword>
<name>A0A2Z4Y2K4_SUMC1</name>